<gene>
    <name evidence="2" type="ORF">BO71DRAFT_441748</name>
</gene>
<keyword evidence="3" id="KW-1185">Reference proteome</keyword>
<dbReference type="EMBL" id="KZ825893">
    <property type="protein sequence ID" value="PYH93425.1"/>
    <property type="molecule type" value="Genomic_DNA"/>
</dbReference>
<protein>
    <submittedName>
        <fullName evidence="2">Uncharacterized protein</fullName>
    </submittedName>
</protein>
<evidence type="ECO:0000313" key="3">
    <source>
        <dbReference type="Proteomes" id="UP000247810"/>
    </source>
</evidence>
<evidence type="ECO:0000256" key="1">
    <source>
        <dbReference type="SAM" id="MobiDB-lite"/>
    </source>
</evidence>
<feature type="region of interest" description="Disordered" evidence="1">
    <location>
        <begin position="147"/>
        <end position="170"/>
    </location>
</feature>
<accession>A0A319D7J2</accession>
<dbReference type="OrthoDB" id="4480078at2759"/>
<evidence type="ECO:0000313" key="2">
    <source>
        <dbReference type="EMBL" id="PYH93425.1"/>
    </source>
</evidence>
<feature type="region of interest" description="Disordered" evidence="1">
    <location>
        <begin position="80"/>
        <end position="109"/>
    </location>
</feature>
<dbReference type="STRING" id="1448320.A0A319D7J2"/>
<proteinExistence type="predicted"/>
<dbReference type="Proteomes" id="UP000247810">
    <property type="component" value="Unassembled WGS sequence"/>
</dbReference>
<feature type="compositionally biased region" description="Polar residues" evidence="1">
    <location>
        <begin position="39"/>
        <end position="55"/>
    </location>
</feature>
<dbReference type="AlphaFoldDB" id="A0A319D7J2"/>
<name>A0A319D7J2_9EURO</name>
<dbReference type="VEuPathDB" id="FungiDB:BO71DRAFT_441748"/>
<feature type="region of interest" description="Disordered" evidence="1">
    <location>
        <begin position="35"/>
        <end position="55"/>
    </location>
</feature>
<sequence>MPLPRPTRFLLLTPPAALTYYTSSTFLATLEAKYPPTDPTTTSSRALRTPSNPQTQHCPTIDVYQATRIPVSSLLRHHAALTNPSPSPSPITTPNISNKPTQPSHPPSTEEISLAWTTTFLNTRLLTTEASIVGLISNRVYAPGDTYLTTSPSLSQSQSQLPKPQPQPQEKENRKLLNGLFTIETTTPSGILVSWEMPTPAREFFERIARWGYPWRLMSGGRQEISVSGVYVVEGVEVVDVRYGSSHDYEVVRA</sequence>
<feature type="non-terminal residue" evidence="2">
    <location>
        <position position="254"/>
    </location>
</feature>
<reference evidence="2 3" key="1">
    <citation type="submission" date="2018-02" db="EMBL/GenBank/DDBJ databases">
        <title>The genomes of Aspergillus section Nigri reveals drivers in fungal speciation.</title>
        <authorList>
            <consortium name="DOE Joint Genome Institute"/>
            <person name="Vesth T.C."/>
            <person name="Nybo J."/>
            <person name="Theobald S."/>
            <person name="Brandl J."/>
            <person name="Frisvad J.C."/>
            <person name="Nielsen K.F."/>
            <person name="Lyhne E.K."/>
            <person name="Kogle M.E."/>
            <person name="Kuo A."/>
            <person name="Riley R."/>
            <person name="Clum A."/>
            <person name="Nolan M."/>
            <person name="Lipzen A."/>
            <person name="Salamov A."/>
            <person name="Henrissat B."/>
            <person name="Wiebenga A."/>
            <person name="De vries R.P."/>
            <person name="Grigoriev I.V."/>
            <person name="Mortensen U.H."/>
            <person name="Andersen M.R."/>
            <person name="Baker S.E."/>
        </authorList>
    </citation>
    <scope>NUCLEOTIDE SEQUENCE [LARGE SCALE GENOMIC DNA]</scope>
    <source>
        <strain evidence="2 3">CBS 707.79</strain>
    </source>
</reference>
<feature type="compositionally biased region" description="Low complexity" evidence="1">
    <location>
        <begin position="151"/>
        <end position="162"/>
    </location>
</feature>
<organism evidence="2 3">
    <name type="scientific">Aspergillus ellipticus CBS 707.79</name>
    <dbReference type="NCBI Taxonomy" id="1448320"/>
    <lineage>
        <taxon>Eukaryota</taxon>
        <taxon>Fungi</taxon>
        <taxon>Dikarya</taxon>
        <taxon>Ascomycota</taxon>
        <taxon>Pezizomycotina</taxon>
        <taxon>Eurotiomycetes</taxon>
        <taxon>Eurotiomycetidae</taxon>
        <taxon>Eurotiales</taxon>
        <taxon>Aspergillaceae</taxon>
        <taxon>Aspergillus</taxon>
        <taxon>Aspergillus subgen. Circumdati</taxon>
    </lineage>
</organism>